<dbReference type="Proteomes" id="UP000045051">
    <property type="component" value="Unassembled WGS sequence"/>
</dbReference>
<protein>
    <recommendedName>
        <fullName evidence="3">DUF4920 domain-containing protein</fullName>
    </recommendedName>
</protein>
<evidence type="ECO:0000313" key="2">
    <source>
        <dbReference type="Proteomes" id="UP000045051"/>
    </source>
</evidence>
<name>A0A0B7I2S2_9FLAO</name>
<evidence type="ECO:0000313" key="1">
    <source>
        <dbReference type="EMBL" id="CEN46231.1"/>
    </source>
</evidence>
<dbReference type="InterPro" id="IPR032577">
    <property type="entry name" value="DUF4920"/>
</dbReference>
<dbReference type="EMBL" id="CDOI01000144">
    <property type="protein sequence ID" value="CEN46231.1"/>
    <property type="molecule type" value="Genomic_DNA"/>
</dbReference>
<reference evidence="1 2" key="1">
    <citation type="submission" date="2015-01" db="EMBL/GenBank/DDBJ databases">
        <authorList>
            <person name="Xiang T."/>
            <person name="Song Y."/>
            <person name="Huang L."/>
            <person name="Wang B."/>
            <person name="Wu P."/>
        </authorList>
    </citation>
    <scope>NUCLEOTIDE SEQUENCE [LARGE SCALE GENOMIC DNA]</scope>
    <source>
        <strain evidence="1 2">CcD38</strain>
    </source>
</reference>
<dbReference type="Pfam" id="PF16267">
    <property type="entry name" value="DUF4920"/>
    <property type="match status" value="1"/>
</dbReference>
<organism evidence="1 2">
    <name type="scientific">Capnocytophaga canis</name>
    <dbReference type="NCBI Taxonomy" id="1848903"/>
    <lineage>
        <taxon>Bacteria</taxon>
        <taxon>Pseudomonadati</taxon>
        <taxon>Bacteroidota</taxon>
        <taxon>Flavobacteriia</taxon>
        <taxon>Flavobacteriales</taxon>
        <taxon>Flavobacteriaceae</taxon>
        <taxon>Capnocytophaga</taxon>
    </lineage>
</organism>
<sequence length="191" mass="21561">MKENSSELKIFIPLQRNLLKIILNKNKMKKILLSLTFVVSSFVVLAQETPIKEASVGVEYGAGVVDENSVERVYDAEMLASQLNESNREMNDLIIRAKVTNVCPKRGCWVTLENDANMLMFVKMKDYAFFLPNSIVGKTILLDAKATYKTTSVEKLKANAKKAKKSRKEIRAITEPRKEIHLLATGIRVVE</sequence>
<dbReference type="AlphaFoldDB" id="A0A0B7I2S2"/>
<evidence type="ECO:0008006" key="3">
    <source>
        <dbReference type="Google" id="ProtNLM"/>
    </source>
</evidence>
<keyword evidence="2" id="KW-1185">Reference proteome</keyword>
<proteinExistence type="predicted"/>
<gene>
    <name evidence="1" type="ORF">CCAND38_330002</name>
</gene>
<accession>A0A0B7I2S2</accession>